<protein>
    <submittedName>
        <fullName evidence="1">Uncharacterized protein</fullName>
    </submittedName>
</protein>
<evidence type="ECO:0000313" key="1">
    <source>
        <dbReference type="EMBL" id="TYH76940.1"/>
    </source>
</evidence>
<proteinExistence type="predicted"/>
<organism evidence="1 2">
    <name type="scientific">Gossypium tomentosum</name>
    <name type="common">Hawaiian cotton</name>
    <name type="synonym">Gossypium sandvicense</name>
    <dbReference type="NCBI Taxonomy" id="34277"/>
    <lineage>
        <taxon>Eukaryota</taxon>
        <taxon>Viridiplantae</taxon>
        <taxon>Streptophyta</taxon>
        <taxon>Embryophyta</taxon>
        <taxon>Tracheophyta</taxon>
        <taxon>Spermatophyta</taxon>
        <taxon>Magnoliopsida</taxon>
        <taxon>eudicotyledons</taxon>
        <taxon>Gunneridae</taxon>
        <taxon>Pentapetalae</taxon>
        <taxon>rosids</taxon>
        <taxon>malvids</taxon>
        <taxon>Malvales</taxon>
        <taxon>Malvaceae</taxon>
        <taxon>Malvoideae</taxon>
        <taxon>Gossypium</taxon>
    </lineage>
</organism>
<sequence>MTTEEAEIPLPSTEKSSWSVRRHVGEADAWYWCSTREAEPGLRRKRVSKTLGVSGIFLKSGHSIGPSWFAGLRTGFKEGFGLG</sequence>
<accession>A0A5D2LD43</accession>
<gene>
    <name evidence="1" type="ORF">ES332_D04G120400v1</name>
</gene>
<dbReference type="EMBL" id="CM017626">
    <property type="protein sequence ID" value="TYH76940.1"/>
    <property type="molecule type" value="Genomic_DNA"/>
</dbReference>
<keyword evidence="2" id="KW-1185">Reference proteome</keyword>
<reference evidence="1 2" key="1">
    <citation type="submission" date="2019-07" db="EMBL/GenBank/DDBJ databases">
        <title>WGS assembly of Gossypium tomentosum.</title>
        <authorList>
            <person name="Chen Z.J."/>
            <person name="Sreedasyam A."/>
            <person name="Ando A."/>
            <person name="Song Q."/>
            <person name="De L."/>
            <person name="Hulse-Kemp A."/>
            <person name="Ding M."/>
            <person name="Ye W."/>
            <person name="Kirkbride R."/>
            <person name="Jenkins J."/>
            <person name="Plott C."/>
            <person name="Lovell J."/>
            <person name="Lin Y.-M."/>
            <person name="Vaughn R."/>
            <person name="Liu B."/>
            <person name="Li W."/>
            <person name="Simpson S."/>
            <person name="Scheffler B."/>
            <person name="Saski C."/>
            <person name="Grover C."/>
            <person name="Hu G."/>
            <person name="Conover J."/>
            <person name="Carlson J."/>
            <person name="Shu S."/>
            <person name="Boston L."/>
            <person name="Williams M."/>
            <person name="Peterson D."/>
            <person name="Mcgee K."/>
            <person name="Jones D."/>
            <person name="Wendel J."/>
            <person name="Stelly D."/>
            <person name="Grimwood J."/>
            <person name="Schmutz J."/>
        </authorList>
    </citation>
    <scope>NUCLEOTIDE SEQUENCE [LARGE SCALE GENOMIC DNA]</scope>
    <source>
        <strain evidence="1">7179.01</strain>
    </source>
</reference>
<dbReference type="Proteomes" id="UP000322667">
    <property type="component" value="Chromosome D04"/>
</dbReference>
<dbReference type="AlphaFoldDB" id="A0A5D2LD43"/>
<evidence type="ECO:0000313" key="2">
    <source>
        <dbReference type="Proteomes" id="UP000322667"/>
    </source>
</evidence>
<name>A0A5D2LD43_GOSTO</name>